<proteinExistence type="predicted"/>
<dbReference type="PANTHER" id="PTHR42791">
    <property type="entry name" value="GNAT FAMILY ACETYLTRANSFERASE"/>
    <property type="match status" value="1"/>
</dbReference>
<sequence>MKRATYSDRKEVIRILSGSFSENKSVSYLVGSRAGRNQRIDRLMEYAFDECMDFGVVYISEDMKACALVLYPEKKKTTCKSILRNVKLVLSVVGLFNVLKILKKESIVAKAQRAERLKYYVWFVAVDISFQSQGIGSHLMSELIKDSVEMKRQLILETSTERNLPFYVANGLSVYTDEDVGYRLYFLKY</sequence>
<dbReference type="SUPFAM" id="SSF55729">
    <property type="entry name" value="Acyl-CoA N-acyltransferases (Nat)"/>
    <property type="match status" value="1"/>
</dbReference>
<dbReference type="InterPro" id="IPR016181">
    <property type="entry name" value="Acyl_CoA_acyltransferase"/>
</dbReference>
<reference evidence="3" key="1">
    <citation type="submission" date="2016-10" db="EMBL/GenBank/DDBJ databases">
        <authorList>
            <person name="Varghese N."/>
            <person name="Submissions S."/>
        </authorList>
    </citation>
    <scope>NUCLEOTIDE SEQUENCE [LARGE SCALE GENOMIC DNA]</scope>
    <source>
        <strain evidence="3">DSM 19110</strain>
    </source>
</reference>
<dbReference type="RefSeq" id="WP_074611834.1">
    <property type="nucleotide sequence ID" value="NZ_FNGY01000011.1"/>
</dbReference>
<evidence type="ECO:0000313" key="2">
    <source>
        <dbReference type="EMBL" id="SDO02796.1"/>
    </source>
</evidence>
<name>A0A1H0G7F1_9SPHI</name>
<keyword evidence="2" id="KW-0808">Transferase</keyword>
<dbReference type="PANTHER" id="PTHR42791:SF1">
    <property type="entry name" value="N-ACETYLTRANSFERASE DOMAIN-CONTAINING PROTEIN"/>
    <property type="match status" value="1"/>
</dbReference>
<dbReference type="PROSITE" id="PS51186">
    <property type="entry name" value="GNAT"/>
    <property type="match status" value="1"/>
</dbReference>
<dbReference type="InterPro" id="IPR000182">
    <property type="entry name" value="GNAT_dom"/>
</dbReference>
<dbReference type="Proteomes" id="UP000183200">
    <property type="component" value="Unassembled WGS sequence"/>
</dbReference>
<dbReference type="AlphaFoldDB" id="A0A1H0G7F1"/>
<dbReference type="Gene3D" id="3.40.630.30">
    <property type="match status" value="1"/>
</dbReference>
<dbReference type="InterPro" id="IPR052523">
    <property type="entry name" value="Trichothecene_AcTrans"/>
</dbReference>
<dbReference type="OrthoDB" id="1452841at2"/>
<dbReference type="CDD" id="cd04301">
    <property type="entry name" value="NAT_SF"/>
    <property type="match status" value="1"/>
</dbReference>
<evidence type="ECO:0000313" key="3">
    <source>
        <dbReference type="Proteomes" id="UP000183200"/>
    </source>
</evidence>
<dbReference type="GO" id="GO:0016747">
    <property type="term" value="F:acyltransferase activity, transferring groups other than amino-acyl groups"/>
    <property type="evidence" value="ECO:0007669"/>
    <property type="project" value="InterPro"/>
</dbReference>
<gene>
    <name evidence="2" type="ORF">SAMN05421820_11165</name>
</gene>
<feature type="domain" description="N-acetyltransferase" evidence="1">
    <location>
        <begin position="1"/>
        <end position="189"/>
    </location>
</feature>
<keyword evidence="3" id="KW-1185">Reference proteome</keyword>
<evidence type="ECO:0000259" key="1">
    <source>
        <dbReference type="PROSITE" id="PS51186"/>
    </source>
</evidence>
<dbReference type="EMBL" id="FNGY01000011">
    <property type="protein sequence ID" value="SDO02796.1"/>
    <property type="molecule type" value="Genomic_DNA"/>
</dbReference>
<protein>
    <submittedName>
        <fullName evidence="2">Acetyltransferase (GNAT) family protein</fullName>
    </submittedName>
</protein>
<accession>A0A1H0G7F1</accession>
<dbReference type="Pfam" id="PF00583">
    <property type="entry name" value="Acetyltransf_1"/>
    <property type="match status" value="1"/>
</dbReference>
<organism evidence="2 3">
    <name type="scientific">Pedobacter steynii</name>
    <dbReference type="NCBI Taxonomy" id="430522"/>
    <lineage>
        <taxon>Bacteria</taxon>
        <taxon>Pseudomonadati</taxon>
        <taxon>Bacteroidota</taxon>
        <taxon>Sphingobacteriia</taxon>
        <taxon>Sphingobacteriales</taxon>
        <taxon>Sphingobacteriaceae</taxon>
        <taxon>Pedobacter</taxon>
    </lineage>
</organism>